<feature type="transmembrane region" description="Helical" evidence="1">
    <location>
        <begin position="159"/>
        <end position="183"/>
    </location>
</feature>
<accession>A0A8J9ZNK4</accession>
<feature type="transmembrane region" description="Helical" evidence="1">
    <location>
        <begin position="54"/>
        <end position="72"/>
    </location>
</feature>
<reference evidence="2" key="1">
    <citation type="submission" date="2022-01" db="EMBL/GenBank/DDBJ databases">
        <authorList>
            <person name="Braso-Vives M."/>
        </authorList>
    </citation>
    <scope>NUCLEOTIDE SEQUENCE</scope>
</reference>
<sequence>MASMDIQVPVGKDGGQSYKNLSALLNEIIGILGLALNLSMLGDVDDIVKCTFTSVIYFIGIGLSGLFFILTVSRLCGYKGIFNAHPFWRASTFLYTCCCGDGCDGMTDYREGALQDRHVLAYIFLSVLIPGELIPLVASYIDHVNGYVKAVGLKIELPAALWCAIIGRPIVALAKVFYAGYNVNAQAGCSTLFKYLLGLGIGYIVILVVLYGLAFGHVFDGVCPRFFMNETMTNMTMMNETLSGM</sequence>
<keyword evidence="1" id="KW-0472">Membrane</keyword>
<name>A0A8J9ZNK4_BRALA</name>
<proteinExistence type="predicted"/>
<feature type="transmembrane region" description="Helical" evidence="1">
    <location>
        <begin position="195"/>
        <end position="219"/>
    </location>
</feature>
<feature type="transmembrane region" description="Helical" evidence="1">
    <location>
        <begin position="119"/>
        <end position="139"/>
    </location>
</feature>
<evidence type="ECO:0000313" key="3">
    <source>
        <dbReference type="Proteomes" id="UP000838412"/>
    </source>
</evidence>
<dbReference type="EMBL" id="OV696688">
    <property type="protein sequence ID" value="CAH1257332.1"/>
    <property type="molecule type" value="Genomic_DNA"/>
</dbReference>
<keyword evidence="1" id="KW-0812">Transmembrane</keyword>
<organism evidence="2 3">
    <name type="scientific">Branchiostoma lanceolatum</name>
    <name type="common">Common lancelet</name>
    <name type="synonym">Amphioxus lanceolatum</name>
    <dbReference type="NCBI Taxonomy" id="7740"/>
    <lineage>
        <taxon>Eukaryota</taxon>
        <taxon>Metazoa</taxon>
        <taxon>Chordata</taxon>
        <taxon>Cephalochordata</taxon>
        <taxon>Leptocardii</taxon>
        <taxon>Amphioxiformes</taxon>
        <taxon>Branchiostomatidae</taxon>
        <taxon>Branchiostoma</taxon>
    </lineage>
</organism>
<evidence type="ECO:0000313" key="2">
    <source>
        <dbReference type="EMBL" id="CAH1257332.1"/>
    </source>
</evidence>
<dbReference type="Proteomes" id="UP000838412">
    <property type="component" value="Chromosome 3"/>
</dbReference>
<protein>
    <submittedName>
        <fullName evidence="2">Hypp1822 protein</fullName>
    </submittedName>
</protein>
<keyword evidence="1" id="KW-1133">Transmembrane helix</keyword>
<feature type="transmembrane region" description="Helical" evidence="1">
    <location>
        <begin position="21"/>
        <end position="42"/>
    </location>
</feature>
<gene>
    <name evidence="2" type="primary">Hypp1822</name>
    <name evidence="2" type="ORF">BLAG_LOCUS15303</name>
</gene>
<dbReference type="OrthoDB" id="10020446at2759"/>
<evidence type="ECO:0000256" key="1">
    <source>
        <dbReference type="SAM" id="Phobius"/>
    </source>
</evidence>
<keyword evidence="3" id="KW-1185">Reference proteome</keyword>
<dbReference type="AlphaFoldDB" id="A0A8J9ZNK4"/>